<dbReference type="RefSeq" id="WP_011511842.1">
    <property type="nucleotide sequence ID" value="NC_007964.1"/>
</dbReference>
<evidence type="ECO:0000313" key="2">
    <source>
        <dbReference type="EMBL" id="ABE64200.1"/>
    </source>
</evidence>
<dbReference type="EMBL" id="CP000319">
    <property type="protein sequence ID" value="ABE64200.1"/>
    <property type="molecule type" value="Genomic_DNA"/>
</dbReference>
<keyword evidence="3" id="KW-1185">Reference proteome</keyword>
<proteinExistence type="predicted"/>
<dbReference type="OrthoDB" id="7375646at2"/>
<reference evidence="2 3" key="1">
    <citation type="submission" date="2006-03" db="EMBL/GenBank/DDBJ databases">
        <title>Complete sequence of chromosome of Nitrobacter hamburgensis X14.</title>
        <authorList>
            <consortium name="US DOE Joint Genome Institute"/>
            <person name="Copeland A."/>
            <person name="Lucas S."/>
            <person name="Lapidus A."/>
            <person name="Barry K."/>
            <person name="Detter J.C."/>
            <person name="Glavina del Rio T."/>
            <person name="Hammon N."/>
            <person name="Israni S."/>
            <person name="Dalin E."/>
            <person name="Tice H."/>
            <person name="Pitluck S."/>
            <person name="Chain P."/>
            <person name="Malfatti S."/>
            <person name="Shin M."/>
            <person name="Vergez L."/>
            <person name="Schmutz J."/>
            <person name="Larimer F."/>
            <person name="Land M."/>
            <person name="Hauser L."/>
            <person name="Kyrpides N."/>
            <person name="Ivanova N."/>
            <person name="Ward B."/>
            <person name="Arp D."/>
            <person name="Klotz M."/>
            <person name="Stein L."/>
            <person name="O'Mullan G."/>
            <person name="Starkenburg S."/>
            <person name="Sayavedra L."/>
            <person name="Poret-Peterson A.T."/>
            <person name="Gentry M.E."/>
            <person name="Bruce D."/>
            <person name="Richardson P."/>
        </authorList>
    </citation>
    <scope>NUCLEOTIDE SEQUENCE [LARGE SCALE GENOMIC DNA]</scope>
    <source>
        <strain evidence="3">DSM 10229 / NCIMB 13809 / X14</strain>
    </source>
</reference>
<dbReference type="HOGENOM" id="CLU_1119256_0_0_5"/>
<organism evidence="2 3">
    <name type="scientific">Nitrobacter hamburgensis (strain DSM 10229 / NCIMB 13809 / X14)</name>
    <dbReference type="NCBI Taxonomy" id="323097"/>
    <lineage>
        <taxon>Bacteria</taxon>
        <taxon>Pseudomonadati</taxon>
        <taxon>Pseudomonadota</taxon>
        <taxon>Alphaproteobacteria</taxon>
        <taxon>Hyphomicrobiales</taxon>
        <taxon>Nitrobacteraceae</taxon>
        <taxon>Nitrobacter</taxon>
    </lineage>
</organism>
<feature type="region of interest" description="Disordered" evidence="1">
    <location>
        <begin position="225"/>
        <end position="249"/>
    </location>
</feature>
<evidence type="ECO:0000256" key="1">
    <source>
        <dbReference type="SAM" id="MobiDB-lite"/>
    </source>
</evidence>
<dbReference type="Proteomes" id="UP000001953">
    <property type="component" value="Chromosome"/>
</dbReference>
<name>Q1QHU7_NITHX</name>
<dbReference type="eggNOG" id="ENOG5033ZZE">
    <property type="taxonomic scope" value="Bacteria"/>
</dbReference>
<feature type="compositionally biased region" description="Polar residues" evidence="1">
    <location>
        <begin position="226"/>
        <end position="236"/>
    </location>
</feature>
<dbReference type="KEGG" id="nha:Nham_3471"/>
<evidence type="ECO:0000313" key="3">
    <source>
        <dbReference type="Proteomes" id="UP000001953"/>
    </source>
</evidence>
<accession>Q1QHU7</accession>
<dbReference type="AlphaFoldDB" id="Q1QHU7"/>
<sequence>MCDYSLHHVSSRPAKVADKLVTMELAKSNVRGFAAVGELGPKLVIHDSPPELAVCLLPGTELAFDENVQYDCPRSFFGMRFSGKARVDHKVASFRKVDEDNPYVQHDALEFPNGQVLKIAQLTAGQTATVLQLPVNAQHDEHEHEHVGHRRVRESRLALNRGPARQGMLVPSQGAVMLWDTFRGKAIDLSISLTESFQRLTAPKQPSLLEAELVAASEVSFENGVPTVTSSKTPSAQKPEKKVTARSAA</sequence>
<protein>
    <submittedName>
        <fullName evidence="2">Uncharacterized protein</fullName>
    </submittedName>
</protein>
<gene>
    <name evidence="2" type="ordered locus">Nham_3471</name>
</gene>